<dbReference type="PANTHER" id="PTHR40254:SF1">
    <property type="entry name" value="BLR0577 PROTEIN"/>
    <property type="match status" value="1"/>
</dbReference>
<gene>
    <name evidence="2" type="ORF">NRP21_08460</name>
</gene>
<organism evidence="2 3">
    <name type="scientific">Roseomonas populi</name>
    <dbReference type="NCBI Taxonomy" id="3121582"/>
    <lineage>
        <taxon>Bacteria</taxon>
        <taxon>Pseudomonadati</taxon>
        <taxon>Pseudomonadota</taxon>
        <taxon>Alphaproteobacteria</taxon>
        <taxon>Acetobacterales</taxon>
        <taxon>Roseomonadaceae</taxon>
        <taxon>Roseomonas</taxon>
    </lineage>
</organism>
<keyword evidence="3" id="KW-1185">Reference proteome</keyword>
<dbReference type="InterPro" id="IPR038732">
    <property type="entry name" value="HpyO/CreE_NAD-binding"/>
</dbReference>
<name>A0ABT1X1V0_9PROT</name>
<dbReference type="RefSeq" id="WP_257715741.1">
    <property type="nucleotide sequence ID" value="NZ_JANJOU010000004.1"/>
</dbReference>
<dbReference type="EMBL" id="JANJOU010000004">
    <property type="protein sequence ID" value="MCR0982075.1"/>
    <property type="molecule type" value="Genomic_DNA"/>
</dbReference>
<comment type="caution">
    <text evidence="2">The sequence shown here is derived from an EMBL/GenBank/DDBJ whole genome shotgun (WGS) entry which is preliminary data.</text>
</comment>
<dbReference type="Proteomes" id="UP001524642">
    <property type="component" value="Unassembled WGS sequence"/>
</dbReference>
<evidence type="ECO:0000259" key="1">
    <source>
        <dbReference type="Pfam" id="PF13454"/>
    </source>
</evidence>
<protein>
    <submittedName>
        <fullName evidence="2">FAD/NAD(P)-binding protein</fullName>
    </submittedName>
</protein>
<dbReference type="InterPro" id="IPR036188">
    <property type="entry name" value="FAD/NAD-bd_sf"/>
</dbReference>
<proteinExistence type="predicted"/>
<dbReference type="PANTHER" id="PTHR40254">
    <property type="entry name" value="BLR0577 PROTEIN"/>
    <property type="match status" value="1"/>
</dbReference>
<dbReference type="InterPro" id="IPR052189">
    <property type="entry name" value="L-asp_N-monooxygenase_NS-form"/>
</dbReference>
<dbReference type="Gene3D" id="3.50.50.60">
    <property type="entry name" value="FAD/NAD(P)-binding domain"/>
    <property type="match status" value="1"/>
</dbReference>
<reference evidence="2 3" key="1">
    <citation type="submission" date="2022-06" db="EMBL/GenBank/DDBJ databases">
        <title>Roseomonas CN29.</title>
        <authorList>
            <person name="Cheng Y."/>
            <person name="He X."/>
        </authorList>
    </citation>
    <scope>NUCLEOTIDE SEQUENCE [LARGE SCALE GENOMIC DNA]</scope>
    <source>
        <strain evidence="2 3">CN29</strain>
    </source>
</reference>
<dbReference type="Pfam" id="PF13454">
    <property type="entry name" value="NAD_binding_9"/>
    <property type="match status" value="1"/>
</dbReference>
<sequence>MDSHIDVAILGGGLSGALLAVLLQRALPSGRSIALFESGPPPGRGLAYSTPDPNHILNAPAGAMSLLPDQPDHFTAWLEANGAPAPTGQETLPVARRFAQRMFYGDYVEENLRAATSAEAGARLAIHRDRATALEEVPEGWRITSGGATWTARLCVLAIGHAPSPAVPLALRGAEATANLPADASLLLVGSGLTAVDALMSLHAAGHRGPIRVVSRHGRFPLEHAPPAAAPWVLSPPPKTGRASDLMHWLRAEGARAIEAGIPWQAVLDSVRKEVPALWRGLPLPARRIFMRRALSAWNIHRHRMPAASGAIIRAMQEKGQLTMEAASFGGCEAAPDGRVLALLHPSGEATRAEAADHVILCTGPGPGRAWAADPLLAPLIRQGRARLDPLALGLDTDPDTDAVLDTAGAGSASLTAIGPCAPGARFEITAVPEIRAQAAALVPRLNAALAG</sequence>
<accession>A0ABT1X1V0</accession>
<dbReference type="SUPFAM" id="SSF51905">
    <property type="entry name" value="FAD/NAD(P)-binding domain"/>
    <property type="match status" value="1"/>
</dbReference>
<evidence type="ECO:0000313" key="3">
    <source>
        <dbReference type="Proteomes" id="UP001524642"/>
    </source>
</evidence>
<evidence type="ECO:0000313" key="2">
    <source>
        <dbReference type="EMBL" id="MCR0982075.1"/>
    </source>
</evidence>
<feature type="domain" description="FAD-dependent urate hydroxylase HpyO/Asp monooxygenase CreE-like FAD/NAD(P)-binding" evidence="1">
    <location>
        <begin position="8"/>
        <end position="161"/>
    </location>
</feature>